<evidence type="ECO:0000313" key="2">
    <source>
        <dbReference type="EMBL" id="NNG59169.1"/>
    </source>
</evidence>
<protein>
    <submittedName>
        <fullName evidence="2">Uncharacterized protein</fullName>
    </submittedName>
</protein>
<evidence type="ECO:0000313" key="5">
    <source>
        <dbReference type="Proteomes" id="UP000594836"/>
    </source>
</evidence>
<dbReference type="OrthoDB" id="7277252at2"/>
<dbReference type="RefSeq" id="WP_007406464.1">
    <property type="nucleotide sequence ID" value="NZ_AP023323.1"/>
</dbReference>
<dbReference type="AlphaFoldDB" id="A0A411LK84"/>
<evidence type="ECO:0000256" key="1">
    <source>
        <dbReference type="SAM" id="Phobius"/>
    </source>
</evidence>
<dbReference type="EMBL" id="JABEOU010000053">
    <property type="protein sequence ID" value="NNG59169.1"/>
    <property type="molecule type" value="Genomic_DNA"/>
</dbReference>
<evidence type="ECO:0000313" key="3">
    <source>
        <dbReference type="EMBL" id="QPT09268.1"/>
    </source>
</evidence>
<gene>
    <name evidence="2" type="ORF">HKX06_17580</name>
    <name evidence="3" type="ORF">I6G38_02855</name>
</gene>
<keyword evidence="1" id="KW-1133">Transmembrane helix</keyword>
<evidence type="ECO:0000313" key="4">
    <source>
        <dbReference type="Proteomes" id="UP000550136"/>
    </source>
</evidence>
<dbReference type="Proteomes" id="UP000550136">
    <property type="component" value="Unassembled WGS sequence"/>
</dbReference>
<sequence>MMVLLRLSAGLIGWAAAFCLIYALHGLGCAGGWDRLPFVGLSVHRWTLLAAWAGSLAVTLMLALRLTRHRATSLDRAAVALGWVGFAATLITFAPIVIVPSCA</sequence>
<dbReference type="EMBL" id="CP065713">
    <property type="protein sequence ID" value="QPT09268.1"/>
    <property type="molecule type" value="Genomic_DNA"/>
</dbReference>
<organism evidence="2 4">
    <name type="scientific">Sphingomonas paucimobilis</name>
    <name type="common">Pseudomonas paucimobilis</name>
    <dbReference type="NCBI Taxonomy" id="13689"/>
    <lineage>
        <taxon>Bacteria</taxon>
        <taxon>Pseudomonadati</taxon>
        <taxon>Pseudomonadota</taxon>
        <taxon>Alphaproteobacteria</taxon>
        <taxon>Sphingomonadales</taxon>
        <taxon>Sphingomonadaceae</taxon>
        <taxon>Sphingomonas</taxon>
    </lineage>
</organism>
<keyword evidence="1" id="KW-0472">Membrane</keyword>
<dbReference type="Proteomes" id="UP000594836">
    <property type="component" value="Chromosome"/>
</dbReference>
<accession>A0A411LK84</accession>
<feature type="transmembrane region" description="Helical" evidence="1">
    <location>
        <begin position="78"/>
        <end position="98"/>
    </location>
</feature>
<keyword evidence="1" id="KW-0812">Transmembrane</keyword>
<name>A0A411LK84_SPHPI</name>
<dbReference type="GeneID" id="78527363"/>
<feature type="transmembrane region" description="Helical" evidence="1">
    <location>
        <begin position="43"/>
        <end position="66"/>
    </location>
</feature>
<proteinExistence type="predicted"/>
<reference evidence="3 5" key="2">
    <citation type="submission" date="2020-12" db="EMBL/GenBank/DDBJ databases">
        <title>FDA dAtabase for Regulatory Grade micrObial Sequences (FDA-ARGOS): Supporting development and validation of Infectious Disease Dx tests.</title>
        <authorList>
            <person name="Sproer C."/>
            <person name="Gronow S."/>
            <person name="Severitt S."/>
            <person name="Schroder I."/>
            <person name="Tallon L."/>
            <person name="Sadzewicz L."/>
            <person name="Zhao X."/>
            <person name="Boylan J."/>
            <person name="Ott S."/>
            <person name="Bowen H."/>
            <person name="Vavikolanu K."/>
            <person name="Mehta A."/>
            <person name="Aluvathingal J."/>
            <person name="Nadendla S."/>
            <person name="Lowell S."/>
            <person name="Myers T."/>
            <person name="Yan Y."/>
            <person name="Sichtig H."/>
        </authorList>
    </citation>
    <scope>NUCLEOTIDE SEQUENCE [LARGE SCALE GENOMIC DNA]</scope>
    <source>
        <strain evidence="3 5">FDAARGOS_881</strain>
    </source>
</reference>
<reference evidence="2 4" key="1">
    <citation type="submission" date="2020-05" db="EMBL/GenBank/DDBJ databases">
        <title>Draft Genome Sequences of Sphingomonas sp. Isolated from the International Space Station.</title>
        <authorList>
            <person name="Bijlani S."/>
            <person name="Singh N.K."/>
            <person name="Mason C.E."/>
            <person name="Wang C.C."/>
            <person name="Venkateswaran K."/>
        </authorList>
    </citation>
    <scope>NUCLEOTIDE SEQUENCE [LARGE SCALE GENOMIC DNA]</scope>
    <source>
        <strain evidence="2 4">FKI-L5-BR-P1</strain>
    </source>
</reference>